<keyword evidence="1" id="KW-0472">Membrane</keyword>
<evidence type="ECO:0000313" key="3">
    <source>
        <dbReference type="EMBL" id="PWC25401.1"/>
    </source>
</evidence>
<dbReference type="EMBL" id="QDKK01000004">
    <property type="protein sequence ID" value="PWC25401.1"/>
    <property type="molecule type" value="Genomic_DNA"/>
</dbReference>
<evidence type="ECO:0000313" key="6">
    <source>
        <dbReference type="Proteomes" id="UP000303847"/>
    </source>
</evidence>
<evidence type="ECO:0000256" key="1">
    <source>
        <dbReference type="SAM" id="Phobius"/>
    </source>
</evidence>
<evidence type="ECO:0000313" key="5">
    <source>
        <dbReference type="Proteomes" id="UP000295985"/>
    </source>
</evidence>
<dbReference type="Proteomes" id="UP000303847">
    <property type="component" value="Chromosome"/>
</dbReference>
<accession>A0A2U1UUZ2</accession>
<evidence type="ECO:0000313" key="4">
    <source>
        <dbReference type="EMBL" id="QCR05152.1"/>
    </source>
</evidence>
<feature type="transmembrane region" description="Helical" evidence="1">
    <location>
        <begin position="27"/>
        <end position="47"/>
    </location>
</feature>
<keyword evidence="1" id="KW-1133">Transmembrane helix</keyword>
<gene>
    <name evidence="3" type="ORF">DDT54_05765</name>
    <name evidence="4" type="ORF">EH206_13725</name>
</gene>
<reference evidence="3 5" key="1">
    <citation type="submission" date="2018-04" db="EMBL/GenBank/DDBJ databases">
        <title>Brenneria corticis sp.nov.</title>
        <authorList>
            <person name="Li Y."/>
        </authorList>
    </citation>
    <scope>NUCLEOTIDE SEQUENCE [LARGE SCALE GENOMIC DNA]</scope>
    <source>
        <strain evidence="3 5">LMG 2694</strain>
    </source>
</reference>
<proteinExistence type="predicted"/>
<dbReference type="InterPro" id="IPR041238">
    <property type="entry name" value="Rap1a"/>
</dbReference>
<dbReference type="Pfam" id="PF18602">
    <property type="entry name" value="Rap1a"/>
    <property type="match status" value="1"/>
</dbReference>
<protein>
    <recommendedName>
        <fullName evidence="2">Rap1a immunity protein domain-containing protein</fullName>
    </recommendedName>
</protein>
<feature type="domain" description="Rap1a immunity protein" evidence="2">
    <location>
        <begin position="69"/>
        <end position="137"/>
    </location>
</feature>
<reference evidence="4 6" key="2">
    <citation type="submission" date="2018-11" db="EMBL/GenBank/DDBJ databases">
        <title>Genome sequences of Brenneria nigrifluens and Brenneria rubrifaciens.</title>
        <authorList>
            <person name="Poret-Peterson A.T."/>
            <person name="McClean A.E."/>
            <person name="Kluepfel D.A."/>
        </authorList>
    </citation>
    <scope>NUCLEOTIDE SEQUENCE [LARGE SCALE GENOMIC DNA]</scope>
    <source>
        <strain evidence="4 6">ATCC 13028</strain>
    </source>
</reference>
<dbReference type="AlphaFoldDB" id="A0A2U1UUZ2"/>
<sequence length="170" mass="18613">MGATILVGAWRRDAGQGAGFWDGMGGIMGRLFLFVFLFVCGASNSLAEISEETLRDQWNAVKLNDKSHTGLTKTTAFIGYVLGVADSENFKGPVCIPDEVTPNVIVKTVGRYLDKTPNMKGPAQGVVYFALSEAYPCPYPEFQMCVGQKQADVRERALKECAPLKKLKIR</sequence>
<keyword evidence="1" id="KW-0812">Transmembrane</keyword>
<name>A0A2U1UUZ2_9GAMM</name>
<dbReference type="Gene3D" id="1.10.890.40">
    <property type="match status" value="1"/>
</dbReference>
<dbReference type="RefSeq" id="WP_009113371.1">
    <property type="nucleotide sequence ID" value="NZ_CP034036.1"/>
</dbReference>
<dbReference type="EMBL" id="CP034036">
    <property type="protein sequence ID" value="QCR05152.1"/>
    <property type="molecule type" value="Genomic_DNA"/>
</dbReference>
<keyword evidence="6" id="KW-1185">Reference proteome</keyword>
<evidence type="ECO:0000259" key="2">
    <source>
        <dbReference type="Pfam" id="PF18602"/>
    </source>
</evidence>
<organism evidence="3 5">
    <name type="scientific">Brenneria nigrifluens DSM 30175 = ATCC 13028</name>
    <dbReference type="NCBI Taxonomy" id="1121120"/>
    <lineage>
        <taxon>Bacteria</taxon>
        <taxon>Pseudomonadati</taxon>
        <taxon>Pseudomonadota</taxon>
        <taxon>Gammaproteobacteria</taxon>
        <taxon>Enterobacterales</taxon>
        <taxon>Pectobacteriaceae</taxon>
        <taxon>Brenneria</taxon>
    </lineage>
</organism>
<dbReference type="Proteomes" id="UP000295985">
    <property type="component" value="Unassembled WGS sequence"/>
</dbReference>